<comment type="catalytic activity">
    <reaction evidence="9 15">
        <text>D-sedoheptulose 7-phosphate + D-glyceraldehyde 3-phosphate = aldehydo-D-ribose 5-phosphate + D-xylulose 5-phosphate</text>
        <dbReference type="Rhea" id="RHEA:10508"/>
        <dbReference type="ChEBI" id="CHEBI:57483"/>
        <dbReference type="ChEBI" id="CHEBI:57737"/>
        <dbReference type="ChEBI" id="CHEBI:58273"/>
        <dbReference type="ChEBI" id="CHEBI:59776"/>
        <dbReference type="EC" id="2.2.1.1"/>
    </reaction>
</comment>
<evidence type="ECO:0000256" key="11">
    <source>
        <dbReference type="PIRSR" id="PIRSR605478-2"/>
    </source>
</evidence>
<feature type="binding site" evidence="13">
    <location>
        <position position="192"/>
    </location>
    <ligand>
        <name>Mg(2+)</name>
        <dbReference type="ChEBI" id="CHEBI:18420"/>
    </ligand>
</feature>
<feature type="binding site" evidence="11">
    <location>
        <position position="266"/>
    </location>
    <ligand>
        <name>substrate</name>
    </ligand>
</feature>
<feature type="binding site" evidence="13">
    <location>
        <position position="190"/>
    </location>
    <ligand>
        <name>Mg(2+)</name>
        <dbReference type="ChEBI" id="CHEBI:18420"/>
    </ligand>
</feature>
<feature type="site" description="Important for catalytic activity" evidence="14">
    <location>
        <position position="31"/>
    </location>
</feature>
<dbReference type="InterPro" id="IPR020826">
    <property type="entry name" value="Transketolase_BS"/>
</dbReference>
<feature type="binding site" evidence="11">
    <location>
        <position position="470"/>
    </location>
    <ligand>
        <name>substrate</name>
    </ligand>
</feature>
<evidence type="ECO:0000256" key="4">
    <source>
        <dbReference type="ARBA" id="ARBA00013152"/>
    </source>
</evidence>
<feature type="binding site" evidence="12">
    <location>
        <begin position="119"/>
        <end position="121"/>
    </location>
    <ligand>
        <name>thiamine diphosphate</name>
        <dbReference type="ChEBI" id="CHEBI:58937"/>
    </ligand>
</feature>
<feature type="binding site" evidence="11">
    <location>
        <position position="388"/>
    </location>
    <ligand>
        <name>substrate</name>
    </ligand>
</feature>
<dbReference type="Pfam" id="PF22613">
    <property type="entry name" value="Transketolase_C_1"/>
    <property type="match status" value="1"/>
</dbReference>
<proteinExistence type="inferred from homology"/>
<comment type="similarity">
    <text evidence="2 15">Belongs to the transketolase family.</text>
</comment>
<dbReference type="OrthoDB" id="10267175at2759"/>
<dbReference type="PANTHER" id="PTHR43522:SF2">
    <property type="entry name" value="TRANSKETOLASE 1-RELATED"/>
    <property type="match status" value="1"/>
</dbReference>
<dbReference type="PANTHER" id="PTHR43522">
    <property type="entry name" value="TRANSKETOLASE"/>
    <property type="match status" value="1"/>
</dbReference>
<feature type="binding site" evidence="11">
    <location>
        <position position="482"/>
    </location>
    <ligand>
        <name>substrate</name>
    </ligand>
</feature>
<dbReference type="GO" id="GO:0005829">
    <property type="term" value="C:cytosol"/>
    <property type="evidence" value="ECO:0007669"/>
    <property type="project" value="TreeGrafter"/>
</dbReference>
<evidence type="ECO:0000313" key="18">
    <source>
        <dbReference type="Proteomes" id="UP000383932"/>
    </source>
</evidence>
<dbReference type="AlphaFoldDB" id="A0A5N5QU74"/>
<dbReference type="CDD" id="cd07033">
    <property type="entry name" value="TPP_PYR_DXS_TK_like"/>
    <property type="match status" value="1"/>
</dbReference>
<comment type="cofactor">
    <cofactor evidence="15">
        <name>Mg(2+)</name>
        <dbReference type="ChEBI" id="CHEBI:18420"/>
    </cofactor>
    <cofactor evidence="15">
        <name>Ca(2+)</name>
        <dbReference type="ChEBI" id="CHEBI:29108"/>
    </cofactor>
    <cofactor evidence="15">
        <name>Mn(2+)</name>
        <dbReference type="ChEBI" id="CHEBI:29035"/>
    </cofactor>
    <cofactor evidence="15">
        <name>Co(2+)</name>
        <dbReference type="ChEBI" id="CHEBI:48828"/>
    </cofactor>
    <text evidence="15">Binds 1 Mg(2+) ion per subunit. Can also utilize other divalent metal cations, such as Ca(2+), Mn(2+) and Co(2+).</text>
</comment>
<dbReference type="InterPro" id="IPR005478">
    <property type="entry name" value="Transketolase_bac-like"/>
</dbReference>
<comment type="cofactor">
    <cofactor evidence="1">
        <name>Co(2+)</name>
        <dbReference type="ChEBI" id="CHEBI:48828"/>
    </cofactor>
</comment>
<feature type="binding site" evidence="11">
    <location>
        <position position="31"/>
    </location>
    <ligand>
        <name>substrate</name>
    </ligand>
</feature>
<dbReference type="GO" id="GO:0005634">
    <property type="term" value="C:nucleus"/>
    <property type="evidence" value="ECO:0007669"/>
    <property type="project" value="TreeGrafter"/>
</dbReference>
<keyword evidence="6 13" id="KW-0479">Metal-binding</keyword>
<accession>A0A5N5QU74</accession>
<dbReference type="Gene3D" id="3.40.50.970">
    <property type="match status" value="2"/>
</dbReference>
<dbReference type="SMART" id="SM00861">
    <property type="entry name" value="Transket_pyr"/>
    <property type="match status" value="1"/>
</dbReference>
<dbReference type="SUPFAM" id="SSF52922">
    <property type="entry name" value="TK C-terminal domain-like"/>
    <property type="match status" value="1"/>
</dbReference>
<dbReference type="CDD" id="cd02012">
    <property type="entry name" value="TPP_TK"/>
    <property type="match status" value="1"/>
</dbReference>
<dbReference type="Gene3D" id="3.40.50.920">
    <property type="match status" value="1"/>
</dbReference>
<keyword evidence="8 12" id="KW-0786">Thiamine pyrophosphate</keyword>
<dbReference type="Pfam" id="PF02779">
    <property type="entry name" value="Transket_pyr"/>
    <property type="match status" value="1"/>
</dbReference>
<dbReference type="Pfam" id="PF00456">
    <property type="entry name" value="Transketolase_N"/>
    <property type="match status" value="1"/>
</dbReference>
<gene>
    <name evidence="17" type="ORF">CTheo_1184</name>
</gene>
<dbReference type="FunFam" id="3.40.50.970:FF:000004">
    <property type="entry name" value="Transketolase"/>
    <property type="match status" value="1"/>
</dbReference>
<evidence type="ECO:0000256" key="12">
    <source>
        <dbReference type="PIRSR" id="PIRSR605478-3"/>
    </source>
</evidence>
<dbReference type="InterPro" id="IPR005475">
    <property type="entry name" value="Transketolase-like_Pyr-bd"/>
</dbReference>
<evidence type="ECO:0000256" key="15">
    <source>
        <dbReference type="RuleBase" id="RU004996"/>
    </source>
</evidence>
<dbReference type="GO" id="GO:0046872">
    <property type="term" value="F:metal ion binding"/>
    <property type="evidence" value="ECO:0007669"/>
    <property type="project" value="UniProtKB-KW"/>
</dbReference>
<keyword evidence="5 15" id="KW-0808">Transferase</keyword>
<dbReference type="PROSITE" id="PS00802">
    <property type="entry name" value="TRANSKETOLASE_2"/>
    <property type="match status" value="1"/>
</dbReference>
<comment type="subunit">
    <text evidence="3 15">Homodimer.</text>
</comment>
<dbReference type="InterPro" id="IPR009014">
    <property type="entry name" value="Transketo_C/PFOR_II"/>
</dbReference>
<evidence type="ECO:0000256" key="14">
    <source>
        <dbReference type="PIRSR" id="PIRSR605478-5"/>
    </source>
</evidence>
<feature type="active site" description="Proton donor" evidence="10">
    <location>
        <position position="420"/>
    </location>
</feature>
<dbReference type="NCBIfam" id="TIGR00232">
    <property type="entry name" value="tktlase_bact"/>
    <property type="match status" value="1"/>
</dbReference>
<reference evidence="17 18" key="1">
    <citation type="journal article" date="2019" name="Fungal Biol. Biotechnol.">
        <title>Draft genome sequence of fastidious pathogen Ceratobasidium theobromae, which causes vascular-streak dieback in Theobroma cacao.</title>
        <authorList>
            <person name="Ali S.S."/>
            <person name="Asman A."/>
            <person name="Shao J."/>
            <person name="Firmansyah A.P."/>
            <person name="Susilo A.W."/>
            <person name="Rosmana A."/>
            <person name="McMahon P."/>
            <person name="Junaid M."/>
            <person name="Guest D."/>
            <person name="Kheng T.Y."/>
            <person name="Meinhardt L.W."/>
            <person name="Bailey B.A."/>
        </authorList>
    </citation>
    <scope>NUCLEOTIDE SEQUENCE [LARGE SCALE GENOMIC DNA]</scope>
    <source>
        <strain evidence="17 18">CT2</strain>
    </source>
</reference>
<dbReference type="InterPro" id="IPR049557">
    <property type="entry name" value="Transketolase_CS"/>
</dbReference>
<dbReference type="InterPro" id="IPR005474">
    <property type="entry name" value="Transketolase_N"/>
</dbReference>
<comment type="cofactor">
    <cofactor evidence="12">
        <name>thiamine diphosphate</name>
        <dbReference type="ChEBI" id="CHEBI:58937"/>
    </cofactor>
    <text evidence="12">Binds 1 thiamine pyrophosphate per subunit. During the reaction, the substrate forms a covalent intermediate with the cofactor.</text>
</comment>
<dbReference type="InterPro" id="IPR055152">
    <property type="entry name" value="Transketolase-like_C_2"/>
</dbReference>
<dbReference type="InterPro" id="IPR029061">
    <property type="entry name" value="THDP-binding"/>
</dbReference>
<evidence type="ECO:0000256" key="2">
    <source>
        <dbReference type="ARBA" id="ARBA00007131"/>
    </source>
</evidence>
<protein>
    <recommendedName>
        <fullName evidence="4 15">Transketolase</fullName>
        <ecNumber evidence="4 15">2.2.1.1</ecNumber>
    </recommendedName>
</protein>
<feature type="binding site" evidence="11">
    <location>
        <position position="529"/>
    </location>
    <ligand>
        <name>substrate</name>
    </ligand>
</feature>
<evidence type="ECO:0000259" key="16">
    <source>
        <dbReference type="SMART" id="SM00861"/>
    </source>
</evidence>
<feature type="binding site" evidence="12">
    <location>
        <position position="446"/>
    </location>
    <ligand>
        <name>thiamine diphosphate</name>
        <dbReference type="ChEBI" id="CHEBI:58937"/>
    </ligand>
</feature>
<dbReference type="Proteomes" id="UP000383932">
    <property type="component" value="Unassembled WGS sequence"/>
</dbReference>
<evidence type="ECO:0000256" key="3">
    <source>
        <dbReference type="ARBA" id="ARBA00011738"/>
    </source>
</evidence>
<evidence type="ECO:0000256" key="7">
    <source>
        <dbReference type="ARBA" id="ARBA00022842"/>
    </source>
</evidence>
<evidence type="ECO:0000256" key="13">
    <source>
        <dbReference type="PIRSR" id="PIRSR605478-4"/>
    </source>
</evidence>
<evidence type="ECO:0000256" key="5">
    <source>
        <dbReference type="ARBA" id="ARBA00022679"/>
    </source>
</evidence>
<dbReference type="SUPFAM" id="SSF52518">
    <property type="entry name" value="Thiamin diphosphate-binding fold (THDP-binding)"/>
    <property type="match status" value="2"/>
</dbReference>
<evidence type="ECO:0000256" key="9">
    <source>
        <dbReference type="ARBA" id="ARBA00049473"/>
    </source>
</evidence>
<evidence type="ECO:0000256" key="6">
    <source>
        <dbReference type="ARBA" id="ARBA00022723"/>
    </source>
</evidence>
<feature type="binding site" evidence="13">
    <location>
        <position position="160"/>
    </location>
    <ligand>
        <name>Mg(2+)</name>
        <dbReference type="ChEBI" id="CHEBI:18420"/>
    </ligand>
</feature>
<feature type="binding site" evidence="12">
    <location>
        <position position="161"/>
    </location>
    <ligand>
        <name>thiamine diphosphate</name>
        <dbReference type="ChEBI" id="CHEBI:58937"/>
    </ligand>
</feature>
<feature type="binding site" evidence="11">
    <location>
        <position position="361"/>
    </location>
    <ligand>
        <name>substrate</name>
    </ligand>
</feature>
<comment type="caution">
    <text evidence="17">The sequence shown here is derived from an EMBL/GenBank/DDBJ whole genome shotgun (WGS) entry which is preliminary data.</text>
</comment>
<keyword evidence="18" id="KW-1185">Reference proteome</keyword>
<evidence type="ECO:0000256" key="1">
    <source>
        <dbReference type="ARBA" id="ARBA00001941"/>
    </source>
</evidence>
<evidence type="ECO:0000256" key="8">
    <source>
        <dbReference type="ARBA" id="ARBA00023052"/>
    </source>
</evidence>
<organism evidence="17 18">
    <name type="scientific">Ceratobasidium theobromae</name>
    <dbReference type="NCBI Taxonomy" id="1582974"/>
    <lineage>
        <taxon>Eukaryota</taxon>
        <taxon>Fungi</taxon>
        <taxon>Dikarya</taxon>
        <taxon>Basidiomycota</taxon>
        <taxon>Agaricomycotina</taxon>
        <taxon>Agaricomycetes</taxon>
        <taxon>Cantharellales</taxon>
        <taxon>Ceratobasidiaceae</taxon>
        <taxon>Ceratobasidium</taxon>
    </lineage>
</organism>
<name>A0A5N5QU74_9AGAM</name>
<dbReference type="PROSITE" id="PS00801">
    <property type="entry name" value="TRANSKETOLASE_1"/>
    <property type="match status" value="1"/>
</dbReference>
<keyword evidence="15" id="KW-0106">Calcium</keyword>
<feature type="binding site" evidence="12">
    <location>
        <position position="71"/>
    </location>
    <ligand>
        <name>thiamine diphosphate</name>
        <dbReference type="ChEBI" id="CHEBI:58937"/>
    </ligand>
</feature>
<feature type="site" description="Important for catalytic activity" evidence="14">
    <location>
        <position position="266"/>
    </location>
</feature>
<comment type="cofactor">
    <cofactor evidence="13">
        <name>Mg(2+)</name>
        <dbReference type="ChEBI" id="CHEBI:18420"/>
    </cofactor>
    <text evidence="13">Binds 1 Mg(2+) ion per subunit. Can also utilize other divalent metal cations, such as Ca(2+), Mn(2+) and Co(2+).</text>
</comment>
<dbReference type="GO" id="GO:0006098">
    <property type="term" value="P:pentose-phosphate shunt"/>
    <property type="evidence" value="ECO:0007669"/>
    <property type="project" value="TreeGrafter"/>
</dbReference>
<feature type="binding site" evidence="11">
    <location>
        <position position="478"/>
    </location>
    <ligand>
        <name>substrate</name>
    </ligand>
</feature>
<evidence type="ECO:0000313" key="17">
    <source>
        <dbReference type="EMBL" id="KAB5595312.1"/>
    </source>
</evidence>
<feature type="domain" description="Transketolase-like pyrimidine-binding" evidence="16">
    <location>
        <begin position="358"/>
        <end position="534"/>
    </location>
</feature>
<evidence type="ECO:0000256" key="10">
    <source>
        <dbReference type="PIRSR" id="PIRSR605478-1"/>
    </source>
</evidence>
<sequence>MSFQSDPSDELAVNTIRVLAVDIVSKSNSGHPGAPMGMAPVSHVLFTRFFHANPKNPKWFNRDRFVLSNGHACALEYTLLHLMGYAVSIDDLKQFRQLDSITPGHPEAGVTPGIEVTTGPLGQGIANAVGLAIAQAHFAAGFNKDKFELFNNYTYVFLGDGCLMEGVSSEACSLAGHLQLGNLIAVWDDNRITIDGFTDVAFTEDVVKRYEAYGWEVLTVENGDGDLAGMYNAIAEARKSKNKPTLIRLRTTIGYGSRLQGTHGVHGAPLKPDDAAGVKTRFGFDPSAHFVVPDATRALYAKIGERGAALEADWDKLLEAYQAKYPKEHAELVRRIAGELPQGWEQKLPQYTTKDPAIASRSLSEKVLQAISGTVPELVGGSADLTGSNLTRVKEAVDFQPESTGLGHYSGRYIRYGVREHAMGAIMNGLGAYGGIIPFGGTFLNFVSYAAGAVRLSALSGHHVIWVATHDSIGLGEDGPTHQPVETAAHLRAIPNLAFWRPADGNECSAAYLVALKAQTMPSVLSLSRQNLPQLENSTIERAVKGGYVLHEVEGEQLTIVSTGSEVAIAVEAAGILEKEGIKTRVVSLPCWEVFDGQPREYQLSVLRGGAPVLSVEAYSTLGWQKYSHEQFGLASWGASAPYQKAYERFGLTGTSECTVDRWHALTGADIASVGRRVVEYYQGKTVDSPLAKAIH</sequence>
<feature type="binding site" evidence="12">
    <location>
        <position position="266"/>
    </location>
    <ligand>
        <name>thiamine diphosphate</name>
        <dbReference type="ChEBI" id="CHEBI:58937"/>
    </ligand>
</feature>
<dbReference type="GO" id="GO:0004802">
    <property type="term" value="F:transketolase activity"/>
    <property type="evidence" value="ECO:0007669"/>
    <property type="project" value="UniProtKB-EC"/>
</dbReference>
<comment type="function">
    <text evidence="15">Catalyzes the transfer of a two-carbon ketol group from a ketose donor to an aldose acceptor, via a covalent intermediate with the cofactor thiamine pyrophosphate.</text>
</comment>
<keyword evidence="7 13" id="KW-0460">Magnesium</keyword>
<dbReference type="InterPro" id="IPR033247">
    <property type="entry name" value="Transketolase_fam"/>
</dbReference>
<dbReference type="EMBL" id="SSOP01000010">
    <property type="protein sequence ID" value="KAB5595312.1"/>
    <property type="molecule type" value="Genomic_DNA"/>
</dbReference>
<dbReference type="FunFam" id="3.40.50.970:FF:000003">
    <property type="entry name" value="Transketolase"/>
    <property type="match status" value="1"/>
</dbReference>
<feature type="binding site" evidence="12">
    <location>
        <position position="190"/>
    </location>
    <ligand>
        <name>thiamine diphosphate</name>
        <dbReference type="ChEBI" id="CHEBI:58937"/>
    </ligand>
</feature>
<dbReference type="EC" id="2.2.1.1" evidence="4 15"/>